<dbReference type="Gene3D" id="2.30.30.760">
    <property type="match status" value="1"/>
</dbReference>
<evidence type="ECO:0000256" key="3">
    <source>
        <dbReference type="ARBA" id="ARBA00014754"/>
    </source>
</evidence>
<gene>
    <name evidence="9" type="ORF">SJ2017_0289</name>
</gene>
<keyword evidence="10" id="KW-1185">Reference proteome</keyword>
<reference evidence="9 10" key="1">
    <citation type="submission" date="2017-03" db="EMBL/GenBank/DDBJ databases">
        <title>Genome sequencing of Shewanella japonica KCTC 22435.</title>
        <authorList>
            <person name="Kim K.M."/>
        </authorList>
    </citation>
    <scope>NUCLEOTIDE SEQUENCE [LARGE SCALE GENOMIC DNA]</scope>
    <source>
        <strain evidence="9 10">KCTC 22435</strain>
    </source>
</reference>
<evidence type="ECO:0000256" key="6">
    <source>
        <dbReference type="ARBA" id="ARBA00025643"/>
    </source>
</evidence>
<dbReference type="PROSITE" id="PS51257">
    <property type="entry name" value="PROKAR_LIPOPROTEIN"/>
    <property type="match status" value="1"/>
</dbReference>
<dbReference type="EMBL" id="CP020472">
    <property type="protein sequence ID" value="ARD20637.1"/>
    <property type="molecule type" value="Genomic_DNA"/>
</dbReference>
<dbReference type="PANTHER" id="PTHR36307:SF1">
    <property type="entry name" value="FLAGELLA BASAL BODY P-RING FORMATION PROTEIN FLGA"/>
    <property type="match status" value="1"/>
</dbReference>
<feature type="domain" description="SAF" evidence="8">
    <location>
        <begin position="123"/>
        <end position="185"/>
    </location>
</feature>
<dbReference type="PANTHER" id="PTHR36307">
    <property type="entry name" value="FLAGELLA BASAL BODY P-RING FORMATION PROTEIN FLGA"/>
    <property type="match status" value="1"/>
</dbReference>
<dbReference type="Proteomes" id="UP000191820">
    <property type="component" value="Chromosome"/>
</dbReference>
<dbReference type="CDD" id="cd11614">
    <property type="entry name" value="SAF_CpaB_FlgA_like"/>
    <property type="match status" value="1"/>
</dbReference>
<evidence type="ECO:0000313" key="9">
    <source>
        <dbReference type="EMBL" id="ARD20637.1"/>
    </source>
</evidence>
<organism evidence="9 10">
    <name type="scientific">Shewanella japonica</name>
    <dbReference type="NCBI Taxonomy" id="93973"/>
    <lineage>
        <taxon>Bacteria</taxon>
        <taxon>Pseudomonadati</taxon>
        <taxon>Pseudomonadota</taxon>
        <taxon>Gammaproteobacteria</taxon>
        <taxon>Alteromonadales</taxon>
        <taxon>Shewanellaceae</taxon>
        <taxon>Shewanella</taxon>
    </lineage>
</organism>
<keyword evidence="9" id="KW-0969">Cilium</keyword>
<name>A0ABM6JIG0_9GAMM</name>
<proteinExistence type="inferred from homology"/>
<keyword evidence="9" id="KW-0966">Cell projection</keyword>
<accession>A0ABM6JIG0</accession>
<evidence type="ECO:0000256" key="7">
    <source>
        <dbReference type="RuleBase" id="RU362063"/>
    </source>
</evidence>
<evidence type="ECO:0000256" key="2">
    <source>
        <dbReference type="ARBA" id="ARBA00010474"/>
    </source>
</evidence>
<feature type="chain" id="PRO_5045004687" description="Flagella basal body P-ring formation protein FlgA" evidence="7">
    <location>
        <begin position="32"/>
        <end position="248"/>
    </location>
</feature>
<keyword evidence="7" id="KW-1005">Bacterial flagellum biogenesis</keyword>
<dbReference type="InterPro" id="IPR013974">
    <property type="entry name" value="SAF"/>
</dbReference>
<evidence type="ECO:0000256" key="4">
    <source>
        <dbReference type="ARBA" id="ARBA00022729"/>
    </source>
</evidence>
<dbReference type="Pfam" id="PF13144">
    <property type="entry name" value="ChapFlgA"/>
    <property type="match status" value="1"/>
</dbReference>
<dbReference type="Gene3D" id="3.90.1210.10">
    <property type="entry name" value="Antifreeze-like/N-acetylneuraminic acid synthase C-terminal domain"/>
    <property type="match status" value="1"/>
</dbReference>
<protein>
    <recommendedName>
        <fullName evidence="3 7">Flagella basal body P-ring formation protein FlgA</fullName>
    </recommendedName>
</protein>
<evidence type="ECO:0000256" key="5">
    <source>
        <dbReference type="ARBA" id="ARBA00022764"/>
    </source>
</evidence>
<dbReference type="SMART" id="SM00858">
    <property type="entry name" value="SAF"/>
    <property type="match status" value="1"/>
</dbReference>
<evidence type="ECO:0000259" key="8">
    <source>
        <dbReference type="SMART" id="SM00858"/>
    </source>
</evidence>
<comment type="subcellular location">
    <subcellularLocation>
        <location evidence="1 7">Periplasm</location>
    </subcellularLocation>
</comment>
<keyword evidence="5 7" id="KW-0574">Periplasm</keyword>
<evidence type="ECO:0000256" key="1">
    <source>
        <dbReference type="ARBA" id="ARBA00004418"/>
    </source>
</evidence>
<dbReference type="NCBIfam" id="TIGR03170">
    <property type="entry name" value="flgA_cterm"/>
    <property type="match status" value="1"/>
</dbReference>
<comment type="similarity">
    <text evidence="2 7">Belongs to the FlgA family.</text>
</comment>
<evidence type="ECO:0000313" key="10">
    <source>
        <dbReference type="Proteomes" id="UP000191820"/>
    </source>
</evidence>
<keyword evidence="9" id="KW-0282">Flagellum</keyword>
<comment type="function">
    <text evidence="6 7">Involved in the assembly process of the P-ring formation. It may associate with FlgF on the rod constituting a structure essential for the P-ring assembly or may act as a modulator protein for the P-ring assembly.</text>
</comment>
<dbReference type="InterPro" id="IPR017585">
    <property type="entry name" value="SAF_FlgA"/>
</dbReference>
<sequence length="248" mass="27299">MVCDYFKDKIGTLVSCVTLAASCLLPLTIHAQDHSNATGQLKQSFTQMVEKELANWQRQAGLDAIKHTIDVHLPSGAANLQQCPNALVISSGARLPFGNVQRRVTCESLGWSLFIRARVDVTANVPVANRPLARGEHISASDIELQWLKLTPADRDLITQKSQLIGHQVSHKLRRFRAIKTSQVTNPQWINIGDRVIIEAKMNGFYANMPGEALESGGEGATIRVRNLSSGKIIHVYPTAKGRVKTLF</sequence>
<dbReference type="InterPro" id="IPR039246">
    <property type="entry name" value="Flagellar_FlgA"/>
</dbReference>
<keyword evidence="4 7" id="KW-0732">Signal</keyword>
<feature type="signal peptide" evidence="7">
    <location>
        <begin position="1"/>
        <end position="31"/>
    </location>
</feature>